<dbReference type="InterPro" id="IPR043129">
    <property type="entry name" value="ATPase_NBD"/>
</dbReference>
<dbReference type="NCBIfam" id="TIGR00329">
    <property type="entry name" value="gcp_kae1"/>
    <property type="match status" value="1"/>
</dbReference>
<dbReference type="AlphaFoldDB" id="A0A0G0LH08"/>
<feature type="binding site" evidence="8">
    <location>
        <position position="110"/>
    </location>
    <ligand>
        <name>Fe cation</name>
        <dbReference type="ChEBI" id="CHEBI:24875"/>
    </ligand>
</feature>
<gene>
    <name evidence="8" type="primary">tsaD</name>
    <name evidence="10" type="ORF">UT11_C0007G0004</name>
</gene>
<keyword evidence="3 8" id="KW-0819">tRNA processing</keyword>
<evidence type="ECO:0000313" key="11">
    <source>
        <dbReference type="Proteomes" id="UP000033934"/>
    </source>
</evidence>
<comment type="cofactor">
    <cofactor evidence="8">
        <name>Fe(2+)</name>
        <dbReference type="ChEBI" id="CHEBI:29033"/>
    </cofactor>
    <text evidence="8">Binds 1 Fe(2+) ion per subunit.</text>
</comment>
<organism evidence="10 11">
    <name type="scientific">Berkelbacteria bacterium GW2011_GWA2_38_9</name>
    <dbReference type="NCBI Taxonomy" id="1618334"/>
    <lineage>
        <taxon>Bacteria</taxon>
        <taxon>Candidatus Berkelbacteria</taxon>
    </lineage>
</organism>
<name>A0A0G0LH08_9BACT</name>
<dbReference type="Proteomes" id="UP000033934">
    <property type="component" value="Unassembled WGS sequence"/>
</dbReference>
<evidence type="ECO:0000313" key="10">
    <source>
        <dbReference type="EMBL" id="KKQ90362.1"/>
    </source>
</evidence>
<dbReference type="Gene3D" id="3.30.420.40">
    <property type="match status" value="2"/>
</dbReference>
<accession>A0A0G0LH08</accession>
<evidence type="ECO:0000256" key="4">
    <source>
        <dbReference type="ARBA" id="ARBA00022723"/>
    </source>
</evidence>
<comment type="caution">
    <text evidence="10">The sequence shown here is derived from an EMBL/GenBank/DDBJ whole genome shotgun (WGS) entry which is preliminary data.</text>
</comment>
<evidence type="ECO:0000259" key="9">
    <source>
        <dbReference type="Pfam" id="PF00814"/>
    </source>
</evidence>
<feature type="binding site" evidence="8">
    <location>
        <position position="192"/>
    </location>
    <ligand>
        <name>substrate</name>
    </ligand>
</feature>
<feature type="binding site" evidence="8">
    <location>
        <position position="114"/>
    </location>
    <ligand>
        <name>Fe cation</name>
        <dbReference type="ChEBI" id="CHEBI:24875"/>
    </ligand>
</feature>
<dbReference type="PANTHER" id="PTHR11735:SF6">
    <property type="entry name" value="TRNA N6-ADENOSINE THREONYLCARBAMOYLTRANSFERASE, MITOCHONDRIAL"/>
    <property type="match status" value="1"/>
</dbReference>
<dbReference type="PANTHER" id="PTHR11735">
    <property type="entry name" value="TRNA N6-ADENOSINE THREONYLCARBAMOYLTRANSFERASE"/>
    <property type="match status" value="1"/>
</dbReference>
<dbReference type="GO" id="GO:0005737">
    <property type="term" value="C:cytoplasm"/>
    <property type="evidence" value="ECO:0007669"/>
    <property type="project" value="UniProtKB-SubCell"/>
</dbReference>
<feature type="binding site" evidence="8">
    <location>
        <position position="297"/>
    </location>
    <ligand>
        <name>substrate</name>
    </ligand>
</feature>
<dbReference type="PATRIC" id="fig|1618334.3.peg.121"/>
<comment type="subcellular location">
    <subcellularLocation>
        <location evidence="8">Cytoplasm</location>
    </subcellularLocation>
</comment>
<protein>
    <recommendedName>
        <fullName evidence="8">tRNA N6-adenosine threonylcarbamoyltransferase</fullName>
        <ecNumber evidence="8">2.3.1.234</ecNumber>
    </recommendedName>
    <alternativeName>
        <fullName evidence="8">N6-L-threonylcarbamoyladenine synthase</fullName>
        <shortName evidence="8">t(6)A synthase</shortName>
    </alternativeName>
    <alternativeName>
        <fullName evidence="8">t(6)A37 threonylcarbamoyladenosine biosynthesis protein TsaD</fullName>
    </alternativeName>
    <alternativeName>
        <fullName evidence="8">tRNA threonylcarbamoyladenosine biosynthesis protein TsaD</fullName>
    </alternativeName>
</protein>
<comment type="catalytic activity">
    <reaction evidence="7 8">
        <text>L-threonylcarbamoyladenylate + adenosine(37) in tRNA = N(6)-L-threonylcarbamoyladenosine(37) in tRNA + AMP + H(+)</text>
        <dbReference type="Rhea" id="RHEA:37059"/>
        <dbReference type="Rhea" id="RHEA-COMP:10162"/>
        <dbReference type="Rhea" id="RHEA-COMP:10163"/>
        <dbReference type="ChEBI" id="CHEBI:15378"/>
        <dbReference type="ChEBI" id="CHEBI:73682"/>
        <dbReference type="ChEBI" id="CHEBI:74411"/>
        <dbReference type="ChEBI" id="CHEBI:74418"/>
        <dbReference type="ChEBI" id="CHEBI:456215"/>
        <dbReference type="EC" id="2.3.1.234"/>
    </reaction>
</comment>
<feature type="domain" description="Gcp-like" evidence="9">
    <location>
        <begin position="23"/>
        <end position="332"/>
    </location>
</feature>
<dbReference type="PRINTS" id="PR00789">
    <property type="entry name" value="OSIALOPTASE"/>
</dbReference>
<evidence type="ECO:0000256" key="1">
    <source>
        <dbReference type="ARBA" id="ARBA00022490"/>
    </source>
</evidence>
<evidence type="ECO:0000256" key="8">
    <source>
        <dbReference type="HAMAP-Rule" id="MF_01445"/>
    </source>
</evidence>
<dbReference type="GO" id="GO:0005506">
    <property type="term" value="F:iron ion binding"/>
    <property type="evidence" value="ECO:0007669"/>
    <property type="project" value="UniProtKB-UniRule"/>
</dbReference>
<reference evidence="10 11" key="1">
    <citation type="journal article" date="2015" name="Nature">
        <title>rRNA introns, odd ribosomes, and small enigmatic genomes across a large radiation of phyla.</title>
        <authorList>
            <person name="Brown C.T."/>
            <person name="Hug L.A."/>
            <person name="Thomas B.C."/>
            <person name="Sharon I."/>
            <person name="Castelle C.J."/>
            <person name="Singh A."/>
            <person name="Wilkins M.J."/>
            <person name="Williams K.H."/>
            <person name="Banfield J.F."/>
        </authorList>
    </citation>
    <scope>NUCLEOTIDE SEQUENCE [LARGE SCALE GENOMIC DNA]</scope>
</reference>
<dbReference type="GO" id="GO:0002949">
    <property type="term" value="P:tRNA threonylcarbamoyladenosine modification"/>
    <property type="evidence" value="ECO:0007669"/>
    <property type="project" value="UniProtKB-UniRule"/>
</dbReference>
<dbReference type="InterPro" id="IPR017861">
    <property type="entry name" value="KAE1/TsaD"/>
</dbReference>
<feature type="binding site" evidence="8">
    <location>
        <begin position="146"/>
        <end position="150"/>
    </location>
    <ligand>
        <name>substrate</name>
    </ligand>
</feature>
<dbReference type="CDD" id="cd24133">
    <property type="entry name" value="ASKHA_NBD_TsaD_bac"/>
    <property type="match status" value="1"/>
</dbReference>
<keyword evidence="6 8" id="KW-0012">Acyltransferase</keyword>
<dbReference type="Pfam" id="PF00814">
    <property type="entry name" value="TsaD"/>
    <property type="match status" value="1"/>
</dbReference>
<sequence>MYILAIDTSCDDTSVAISKDDCILSNIVSSQIDLHKKWGGVVPSIARRAHEENIDRCITEALKRARVKIEQIDIFAVTQGPGLAIALEIGIRKVKELATKYKKPIIAVNHMEGHIMANFAKNSNSSPYSRFSPLSLLTPFPLLALLISGGHTELVLMQKPGHYQILGQTLDDAIGEAYDKVAKMLNLGYPGGPIIEELAKTGNREKYLLPIPMEKNPGLDFSYSGLKTSVLYLLKKINNDYLNRGRAKNNHLTKTQIIDIAASFEKAATEHLCQRLKRVLKIYQVNGILLGGGVCCNQYIRSRLRTVARKFNVPLFWPRTKKLCNDNAAMIAVAAYHRSKNDQLIKDLDDLDRNPIMSL</sequence>
<feature type="binding site" evidence="8">
    <location>
        <position position="326"/>
    </location>
    <ligand>
        <name>Fe cation</name>
        <dbReference type="ChEBI" id="CHEBI:24875"/>
    </ligand>
</feature>
<dbReference type="EMBL" id="LBVO01000007">
    <property type="protein sequence ID" value="KKQ90362.1"/>
    <property type="molecule type" value="Genomic_DNA"/>
</dbReference>
<comment type="similarity">
    <text evidence="8">Belongs to the KAE1 / TsaD family.</text>
</comment>
<dbReference type="InterPro" id="IPR022450">
    <property type="entry name" value="TsaD"/>
</dbReference>
<dbReference type="InterPro" id="IPR000905">
    <property type="entry name" value="Gcp-like_dom"/>
</dbReference>
<evidence type="ECO:0000256" key="7">
    <source>
        <dbReference type="ARBA" id="ARBA00048117"/>
    </source>
</evidence>
<dbReference type="NCBIfam" id="TIGR03723">
    <property type="entry name" value="T6A_TsaD_YgjD"/>
    <property type="match status" value="1"/>
</dbReference>
<dbReference type="EC" id="2.3.1.234" evidence="8"/>
<comment type="function">
    <text evidence="8">Required for the formation of a threonylcarbamoyl group on adenosine at position 37 (t(6)A37) in tRNAs that read codons beginning with adenine. Is involved in the transfer of the threonylcarbamoyl moiety of threonylcarbamoyl-AMP (TC-AMP) to the N6 group of A37, together with TsaE and TsaB. TsaD likely plays a direct catalytic role in this reaction.</text>
</comment>
<evidence type="ECO:0000256" key="5">
    <source>
        <dbReference type="ARBA" id="ARBA00023004"/>
    </source>
</evidence>
<feature type="binding site" evidence="8">
    <location>
        <position position="179"/>
    </location>
    <ligand>
        <name>substrate</name>
    </ligand>
</feature>
<dbReference type="HAMAP" id="MF_01445">
    <property type="entry name" value="TsaD"/>
    <property type="match status" value="1"/>
</dbReference>
<proteinExistence type="inferred from homology"/>
<dbReference type="FunFam" id="3.30.420.40:FF:000040">
    <property type="entry name" value="tRNA N6-adenosine threonylcarbamoyltransferase"/>
    <property type="match status" value="1"/>
</dbReference>
<dbReference type="SUPFAM" id="SSF53067">
    <property type="entry name" value="Actin-like ATPase domain"/>
    <property type="match status" value="2"/>
</dbReference>
<feature type="binding site" evidence="8">
    <location>
        <position position="196"/>
    </location>
    <ligand>
        <name>substrate</name>
    </ligand>
</feature>
<keyword evidence="2 8" id="KW-0808">Transferase</keyword>
<keyword evidence="5 8" id="KW-0408">Iron</keyword>
<dbReference type="FunFam" id="3.30.420.40:FF:000012">
    <property type="entry name" value="tRNA N6-adenosine threonylcarbamoyltransferase"/>
    <property type="match status" value="1"/>
</dbReference>
<keyword evidence="4 8" id="KW-0479">Metal-binding</keyword>
<evidence type="ECO:0000256" key="2">
    <source>
        <dbReference type="ARBA" id="ARBA00022679"/>
    </source>
</evidence>
<keyword evidence="1 8" id="KW-0963">Cytoplasm</keyword>
<evidence type="ECO:0000256" key="6">
    <source>
        <dbReference type="ARBA" id="ARBA00023315"/>
    </source>
</evidence>
<dbReference type="GO" id="GO:0061711">
    <property type="term" value="F:tRNA N(6)-L-threonylcarbamoyladenine synthase activity"/>
    <property type="evidence" value="ECO:0007669"/>
    <property type="project" value="UniProtKB-EC"/>
</dbReference>
<evidence type="ECO:0000256" key="3">
    <source>
        <dbReference type="ARBA" id="ARBA00022694"/>
    </source>
</evidence>